<dbReference type="Gene3D" id="3.40.120.10">
    <property type="entry name" value="Alpha-D-Glucose-1,6-Bisphosphate, subunit A, domain 3"/>
    <property type="match status" value="3"/>
</dbReference>
<dbReference type="InterPro" id="IPR016055">
    <property type="entry name" value="A-D-PHexomutase_a/b/a-I/II/III"/>
</dbReference>
<proteinExistence type="inferred from homology"/>
<dbReference type="PANTHER" id="PTHR42946">
    <property type="entry name" value="PHOSPHOHEXOSE MUTASE"/>
    <property type="match status" value="1"/>
</dbReference>
<dbReference type="CDD" id="cd05802">
    <property type="entry name" value="GlmM"/>
    <property type="match status" value="1"/>
</dbReference>
<dbReference type="GO" id="GO:0005975">
    <property type="term" value="P:carbohydrate metabolic process"/>
    <property type="evidence" value="ECO:0007669"/>
    <property type="project" value="InterPro"/>
</dbReference>
<dbReference type="EC" id="5.4.2.10" evidence="7 9"/>
<dbReference type="Pfam" id="PF02878">
    <property type="entry name" value="PGM_PMM_I"/>
    <property type="match status" value="1"/>
</dbReference>
<evidence type="ECO:0000256" key="7">
    <source>
        <dbReference type="ARBA" id="ARBA00066330"/>
    </source>
</evidence>
<feature type="binding site" description="via phosphate group" evidence="9">
    <location>
        <position position="107"/>
    </location>
    <ligand>
        <name>Mg(2+)</name>
        <dbReference type="ChEBI" id="CHEBI:18420"/>
    </ligand>
</feature>
<dbReference type="InterPro" id="IPR005843">
    <property type="entry name" value="A-D-PHexomutase_C"/>
</dbReference>
<evidence type="ECO:0000256" key="9">
    <source>
        <dbReference type="HAMAP-Rule" id="MF_01554"/>
    </source>
</evidence>
<dbReference type="PRINTS" id="PR00509">
    <property type="entry name" value="PGMPMM"/>
</dbReference>
<dbReference type="Pfam" id="PF00408">
    <property type="entry name" value="PGM_PMM_IV"/>
    <property type="match status" value="1"/>
</dbReference>
<feature type="domain" description="Alpha-D-phosphohexomutase alpha/beta/alpha" evidence="13">
    <location>
        <begin position="3"/>
        <end position="138"/>
    </location>
</feature>
<dbReference type="Pfam" id="PF02880">
    <property type="entry name" value="PGM_PMM_III"/>
    <property type="match status" value="1"/>
</dbReference>
<comment type="PTM">
    <text evidence="9">Activated by phosphorylation.</text>
</comment>
<accession>A0A6J4MVQ2</accession>
<evidence type="ECO:0000313" key="16">
    <source>
        <dbReference type="EMBL" id="CAA9367915.1"/>
    </source>
</evidence>
<name>A0A6J4MVQ2_9ACTN</name>
<dbReference type="InterPro" id="IPR005845">
    <property type="entry name" value="A-D-PHexomutase_a/b/a-II"/>
</dbReference>
<dbReference type="NCBIfam" id="TIGR01455">
    <property type="entry name" value="glmM"/>
    <property type="match status" value="1"/>
</dbReference>
<evidence type="ECO:0000259" key="15">
    <source>
        <dbReference type="Pfam" id="PF02880"/>
    </source>
</evidence>
<dbReference type="SUPFAM" id="SSF55957">
    <property type="entry name" value="Phosphoglucomutase, C-terminal domain"/>
    <property type="match status" value="1"/>
</dbReference>
<feature type="domain" description="Alpha-D-phosphohexomutase alpha/beta/alpha" evidence="15">
    <location>
        <begin position="261"/>
        <end position="371"/>
    </location>
</feature>
<keyword evidence="2 9" id="KW-0597">Phosphoprotein</keyword>
<evidence type="ECO:0000256" key="5">
    <source>
        <dbReference type="ARBA" id="ARBA00023235"/>
    </source>
</evidence>
<evidence type="ECO:0000256" key="6">
    <source>
        <dbReference type="ARBA" id="ARBA00050364"/>
    </source>
</evidence>
<reference evidence="16" key="1">
    <citation type="submission" date="2020-02" db="EMBL/GenBank/DDBJ databases">
        <authorList>
            <person name="Meier V. D."/>
        </authorList>
    </citation>
    <scope>NUCLEOTIDE SEQUENCE</scope>
    <source>
        <strain evidence="16">AVDCRST_MAG21</strain>
    </source>
</reference>
<dbReference type="PANTHER" id="PTHR42946:SF1">
    <property type="entry name" value="PHOSPHOGLUCOMUTASE (ALPHA-D-GLUCOSE-1,6-BISPHOSPHATE-DEPENDENT)"/>
    <property type="match status" value="1"/>
</dbReference>
<comment type="cofactor">
    <cofactor evidence="9">
        <name>Mg(2+)</name>
        <dbReference type="ChEBI" id="CHEBI:18420"/>
    </cofactor>
    <text evidence="9">Binds 1 Mg(2+) ion per subunit.</text>
</comment>
<dbReference type="PROSITE" id="PS00710">
    <property type="entry name" value="PGM_PMM"/>
    <property type="match status" value="1"/>
</dbReference>
<dbReference type="AlphaFoldDB" id="A0A6J4MVQ2"/>
<evidence type="ECO:0000259" key="14">
    <source>
        <dbReference type="Pfam" id="PF02879"/>
    </source>
</evidence>
<evidence type="ECO:0000259" key="13">
    <source>
        <dbReference type="Pfam" id="PF02878"/>
    </source>
</evidence>
<comment type="catalytic activity">
    <reaction evidence="6 9 11">
        <text>alpha-D-glucosamine 1-phosphate = D-glucosamine 6-phosphate</text>
        <dbReference type="Rhea" id="RHEA:23424"/>
        <dbReference type="ChEBI" id="CHEBI:58516"/>
        <dbReference type="ChEBI" id="CHEBI:58725"/>
        <dbReference type="EC" id="5.4.2.10"/>
    </reaction>
</comment>
<dbReference type="InterPro" id="IPR036900">
    <property type="entry name" value="A-D-PHexomutase_C_sf"/>
</dbReference>
<dbReference type="SUPFAM" id="SSF53738">
    <property type="entry name" value="Phosphoglucomutase, first 3 domains"/>
    <property type="match status" value="3"/>
</dbReference>
<dbReference type="InterPro" id="IPR016066">
    <property type="entry name" value="A-D-PHexomutase_CS"/>
</dbReference>
<dbReference type="EMBL" id="CADCUL010000049">
    <property type="protein sequence ID" value="CAA9367915.1"/>
    <property type="molecule type" value="Genomic_DNA"/>
</dbReference>
<dbReference type="Pfam" id="PF02879">
    <property type="entry name" value="PGM_PMM_II"/>
    <property type="match status" value="1"/>
</dbReference>
<comment type="similarity">
    <text evidence="1 9 10">Belongs to the phosphohexose mutase family.</text>
</comment>
<evidence type="ECO:0000256" key="11">
    <source>
        <dbReference type="RuleBase" id="RU004327"/>
    </source>
</evidence>
<keyword evidence="5 9" id="KW-0413">Isomerase</keyword>
<dbReference type="InterPro" id="IPR050060">
    <property type="entry name" value="Phosphoglucosamine_mutase"/>
</dbReference>
<feature type="domain" description="Alpha-D-phosphohexomutase C-terminal" evidence="12">
    <location>
        <begin position="385"/>
        <end position="442"/>
    </location>
</feature>
<sequence>MSRLFGTDGVRGVANGDLTAQLALDLSVAAAEVLGHRGARVTDVDRRPVALVGRDPRASGEFLEAIVVGALGSAGVDVRRLGVLPTPGVAHLTAATGADFGVMLSASHNPMPDNGIKFFARGGRKLDDVVEDAIEAAIGQPWRRPTGARVGRVVDDPEAVRSYVDHLVSTVATPPDGVRVVLDCAEGAAHQSAPAAFTAAGADVVAIHDQPDGLNINVACGSTHLASLQRAVLDNGAAAGFAFDGDADRCLAVDAAGQVVDGDQLLAILALALRDAGGLAHDTVVATVMSNLGFVQALRDAGVTVVRAKVGDRYVLEEMSAGGFSLGGEQSGHVVMSEYATTGDGVLAALHVAARMAQTGQPLAALAAVMRRLPQTLVNVGDVDKTRTYDDPAVTAAVADAEAELGESGRVLLRPSGTEPLVRVMVEAASSQQAERVAERLAGVVRSSLAL</sequence>
<dbReference type="GO" id="GO:0000287">
    <property type="term" value="F:magnesium ion binding"/>
    <property type="evidence" value="ECO:0007669"/>
    <property type="project" value="UniProtKB-UniRule"/>
</dbReference>
<dbReference type="Gene3D" id="3.30.310.50">
    <property type="entry name" value="Alpha-D-phosphohexomutase, C-terminal domain"/>
    <property type="match status" value="1"/>
</dbReference>
<dbReference type="GO" id="GO:0009252">
    <property type="term" value="P:peptidoglycan biosynthetic process"/>
    <property type="evidence" value="ECO:0007669"/>
    <property type="project" value="TreeGrafter"/>
</dbReference>
<feature type="binding site" evidence="9">
    <location>
        <position position="244"/>
    </location>
    <ligand>
        <name>Mg(2+)</name>
        <dbReference type="ChEBI" id="CHEBI:18420"/>
    </ligand>
</feature>
<feature type="modified residue" description="Phosphoserine" evidence="9">
    <location>
        <position position="107"/>
    </location>
</feature>
<evidence type="ECO:0000256" key="2">
    <source>
        <dbReference type="ARBA" id="ARBA00022553"/>
    </source>
</evidence>
<dbReference type="FunFam" id="3.40.120.10:FF:000002">
    <property type="entry name" value="Phosphoglucosamine mutase"/>
    <property type="match status" value="1"/>
</dbReference>
<organism evidence="16">
    <name type="scientific">uncultured Nocardioidaceae bacterium</name>
    <dbReference type="NCBI Taxonomy" id="253824"/>
    <lineage>
        <taxon>Bacteria</taxon>
        <taxon>Bacillati</taxon>
        <taxon>Actinomycetota</taxon>
        <taxon>Actinomycetes</taxon>
        <taxon>Propionibacteriales</taxon>
        <taxon>Nocardioidaceae</taxon>
        <taxon>environmental samples</taxon>
    </lineage>
</organism>
<evidence type="ECO:0000259" key="12">
    <source>
        <dbReference type="Pfam" id="PF00408"/>
    </source>
</evidence>
<evidence type="ECO:0000256" key="3">
    <source>
        <dbReference type="ARBA" id="ARBA00022723"/>
    </source>
</evidence>
<evidence type="ECO:0000256" key="8">
    <source>
        <dbReference type="ARBA" id="ARBA00068193"/>
    </source>
</evidence>
<feature type="binding site" evidence="9">
    <location>
        <position position="248"/>
    </location>
    <ligand>
        <name>Mg(2+)</name>
        <dbReference type="ChEBI" id="CHEBI:18420"/>
    </ligand>
</feature>
<dbReference type="FunFam" id="3.40.120.10:FF:000001">
    <property type="entry name" value="Phosphoglucosamine mutase"/>
    <property type="match status" value="1"/>
</dbReference>
<dbReference type="FunFam" id="3.30.310.50:FF:000001">
    <property type="entry name" value="Phosphoglucosamine mutase"/>
    <property type="match status" value="1"/>
</dbReference>
<feature type="domain" description="Alpha-D-phosphohexomutase alpha/beta/alpha" evidence="14">
    <location>
        <begin position="162"/>
        <end position="257"/>
    </location>
</feature>
<dbReference type="GO" id="GO:0004615">
    <property type="term" value="F:phosphomannomutase activity"/>
    <property type="evidence" value="ECO:0007669"/>
    <property type="project" value="TreeGrafter"/>
</dbReference>
<dbReference type="InterPro" id="IPR005846">
    <property type="entry name" value="A-D-PHexomutase_a/b/a-III"/>
</dbReference>
<feature type="active site" description="Phosphoserine intermediate" evidence="9">
    <location>
        <position position="107"/>
    </location>
</feature>
<gene>
    <name evidence="9" type="primary">glmM</name>
    <name evidence="16" type="ORF">AVDCRST_MAG21-369</name>
</gene>
<keyword evidence="3 9" id="KW-0479">Metal-binding</keyword>
<feature type="binding site" evidence="9">
    <location>
        <position position="246"/>
    </location>
    <ligand>
        <name>Mg(2+)</name>
        <dbReference type="ChEBI" id="CHEBI:18420"/>
    </ligand>
</feature>
<dbReference type="InterPro" id="IPR006352">
    <property type="entry name" value="GlmM_bact"/>
</dbReference>
<dbReference type="GO" id="GO:0008966">
    <property type="term" value="F:phosphoglucosamine mutase activity"/>
    <property type="evidence" value="ECO:0007669"/>
    <property type="project" value="UniProtKB-UniRule"/>
</dbReference>
<dbReference type="GO" id="GO:0005829">
    <property type="term" value="C:cytosol"/>
    <property type="evidence" value="ECO:0007669"/>
    <property type="project" value="TreeGrafter"/>
</dbReference>
<dbReference type="HAMAP" id="MF_01554_B">
    <property type="entry name" value="GlmM_B"/>
    <property type="match status" value="1"/>
</dbReference>
<dbReference type="InterPro" id="IPR005844">
    <property type="entry name" value="A-D-PHexomutase_a/b/a-I"/>
</dbReference>
<keyword evidence="4 9" id="KW-0460">Magnesium</keyword>
<dbReference type="GO" id="GO:0006048">
    <property type="term" value="P:UDP-N-acetylglucosamine biosynthetic process"/>
    <property type="evidence" value="ECO:0007669"/>
    <property type="project" value="TreeGrafter"/>
</dbReference>
<comment type="function">
    <text evidence="9 11">Catalyzes the conversion of glucosamine-6-phosphate to glucosamine-1-phosphate.</text>
</comment>
<evidence type="ECO:0000256" key="4">
    <source>
        <dbReference type="ARBA" id="ARBA00022842"/>
    </source>
</evidence>
<evidence type="ECO:0000256" key="10">
    <source>
        <dbReference type="RuleBase" id="RU004326"/>
    </source>
</evidence>
<dbReference type="InterPro" id="IPR005841">
    <property type="entry name" value="Alpha-D-phosphohexomutase_SF"/>
</dbReference>
<evidence type="ECO:0000256" key="1">
    <source>
        <dbReference type="ARBA" id="ARBA00010231"/>
    </source>
</evidence>
<protein>
    <recommendedName>
        <fullName evidence="8 9">Phosphoglucosamine mutase</fullName>
        <ecNumber evidence="7 9">5.4.2.10</ecNumber>
    </recommendedName>
</protein>